<reference evidence="1 2" key="1">
    <citation type="journal article" date="2023" name="Nucleic Acids Res.">
        <title>The hologenome of Daphnia magna reveals possible DNA methylation and microbiome-mediated evolution of the host genome.</title>
        <authorList>
            <person name="Chaturvedi A."/>
            <person name="Li X."/>
            <person name="Dhandapani V."/>
            <person name="Marshall H."/>
            <person name="Kissane S."/>
            <person name="Cuenca-Cambronero M."/>
            <person name="Asole G."/>
            <person name="Calvet F."/>
            <person name="Ruiz-Romero M."/>
            <person name="Marangio P."/>
            <person name="Guigo R."/>
            <person name="Rago D."/>
            <person name="Mirbahai L."/>
            <person name="Eastwood N."/>
            <person name="Colbourne J.K."/>
            <person name="Zhou J."/>
            <person name="Mallon E."/>
            <person name="Orsini L."/>
        </authorList>
    </citation>
    <scope>NUCLEOTIDE SEQUENCE [LARGE SCALE GENOMIC DNA]</scope>
    <source>
        <strain evidence="1">LRV0_1</strain>
    </source>
</reference>
<proteinExistence type="predicted"/>
<evidence type="ECO:0000313" key="2">
    <source>
        <dbReference type="Proteomes" id="UP001234178"/>
    </source>
</evidence>
<protein>
    <submittedName>
        <fullName evidence="1">Uncharacterized protein</fullName>
    </submittedName>
</protein>
<accession>A0ABQ9ZE78</accession>
<gene>
    <name evidence="1" type="ORF">OUZ56_020334</name>
</gene>
<comment type="caution">
    <text evidence="1">The sequence shown here is derived from an EMBL/GenBank/DDBJ whole genome shotgun (WGS) entry which is preliminary data.</text>
</comment>
<keyword evidence="2" id="KW-1185">Reference proteome</keyword>
<dbReference type="Proteomes" id="UP001234178">
    <property type="component" value="Unassembled WGS sequence"/>
</dbReference>
<organism evidence="1 2">
    <name type="scientific">Daphnia magna</name>
    <dbReference type="NCBI Taxonomy" id="35525"/>
    <lineage>
        <taxon>Eukaryota</taxon>
        <taxon>Metazoa</taxon>
        <taxon>Ecdysozoa</taxon>
        <taxon>Arthropoda</taxon>
        <taxon>Crustacea</taxon>
        <taxon>Branchiopoda</taxon>
        <taxon>Diplostraca</taxon>
        <taxon>Cladocera</taxon>
        <taxon>Anomopoda</taxon>
        <taxon>Daphniidae</taxon>
        <taxon>Daphnia</taxon>
    </lineage>
</organism>
<evidence type="ECO:0000313" key="1">
    <source>
        <dbReference type="EMBL" id="KAK4011221.1"/>
    </source>
</evidence>
<sequence length="68" mass="7714">MKTSRPAVCRAGDDRGQLDHIASRIEVGLESPYRSESYIQDREEHSDKSEQSIGKRLLSKHKLFVIGT</sequence>
<dbReference type="EMBL" id="JAOYFB010000003">
    <property type="protein sequence ID" value="KAK4011221.1"/>
    <property type="molecule type" value="Genomic_DNA"/>
</dbReference>
<name>A0ABQ9ZE78_9CRUS</name>